<evidence type="ECO:0008006" key="3">
    <source>
        <dbReference type="Google" id="ProtNLM"/>
    </source>
</evidence>
<dbReference type="AlphaFoldDB" id="A0A2U8GPM3"/>
<evidence type="ECO:0000313" key="1">
    <source>
        <dbReference type="EMBL" id="AWI74445.1"/>
    </source>
</evidence>
<evidence type="ECO:0000313" key="2">
    <source>
        <dbReference type="Proteomes" id="UP000244930"/>
    </source>
</evidence>
<sequence length="204" mass="21949">MNHPRGNDASALEDLALNNVMRRTMLKSGFGLGLSAFAPKLTWAADSNDDSGLSPGMLTLWAQWQDALVPGAAAAGAAMYLGTQLALPRDHNSLFLRYMDWPGSYHDFYRDGLNALDTLSRARFGRTFPELDKLARATVVNEISAGQPANWSGPPAGLFYFVSKADAADLVFGTVAGIQGLGLDYRAHIEPHAEWPSTRGGLPA</sequence>
<dbReference type="KEGG" id="acom:CEW83_03790"/>
<gene>
    <name evidence="1" type="ORF">CEW83_03790</name>
</gene>
<keyword evidence="2" id="KW-1185">Reference proteome</keyword>
<accession>A0A2U8GPM3</accession>
<name>A0A2U8GPM3_9RHOO</name>
<proteinExistence type="predicted"/>
<dbReference type="Proteomes" id="UP000244930">
    <property type="component" value="Chromosome"/>
</dbReference>
<organism evidence="1 2">
    <name type="scientific">Parazoarcus communis</name>
    <dbReference type="NCBI Taxonomy" id="41977"/>
    <lineage>
        <taxon>Bacteria</taxon>
        <taxon>Pseudomonadati</taxon>
        <taxon>Pseudomonadota</taxon>
        <taxon>Betaproteobacteria</taxon>
        <taxon>Rhodocyclales</taxon>
        <taxon>Zoogloeaceae</taxon>
        <taxon>Parazoarcus</taxon>
    </lineage>
</organism>
<reference evidence="1 2" key="1">
    <citation type="submission" date="2017-06" db="EMBL/GenBank/DDBJ databases">
        <title>Azoarcus.</title>
        <authorList>
            <person name="Woo J.-H."/>
            <person name="Kim H.-S."/>
        </authorList>
    </citation>
    <scope>NUCLEOTIDE SEQUENCE [LARGE SCALE GENOMIC DNA]</scope>
    <source>
        <strain evidence="1 2">TSPY31</strain>
    </source>
</reference>
<protein>
    <recommendedName>
        <fullName evidence="3">Gluconate 2-dehydrogenase subunit 3 family protein</fullName>
    </recommendedName>
</protein>
<dbReference type="InterPro" id="IPR027056">
    <property type="entry name" value="Gluconate_2DH_su3"/>
</dbReference>
<dbReference type="EMBL" id="CP022187">
    <property type="protein sequence ID" value="AWI74445.1"/>
    <property type="molecule type" value="Genomic_DNA"/>
</dbReference>
<dbReference type="Pfam" id="PF13618">
    <property type="entry name" value="Gluconate_2-dh3"/>
    <property type="match status" value="1"/>
</dbReference>